<keyword evidence="2" id="KW-1185">Reference proteome</keyword>
<comment type="caution">
    <text evidence="1">The sequence shown here is derived from an EMBL/GenBank/DDBJ whole genome shotgun (WGS) entry which is preliminary data.</text>
</comment>
<accession>A0ACB7GN10</accession>
<dbReference type="EMBL" id="CM004399">
    <property type="protein sequence ID" value="KAG8640121.1"/>
    <property type="molecule type" value="Genomic_DNA"/>
</dbReference>
<name>A0ACB7GN10_MANES</name>
<evidence type="ECO:0000313" key="1">
    <source>
        <dbReference type="EMBL" id="KAG8640121.1"/>
    </source>
</evidence>
<proteinExistence type="predicted"/>
<organism evidence="1 2">
    <name type="scientific">Manihot esculenta</name>
    <name type="common">Cassava</name>
    <name type="synonym">Jatropha manihot</name>
    <dbReference type="NCBI Taxonomy" id="3983"/>
    <lineage>
        <taxon>Eukaryota</taxon>
        <taxon>Viridiplantae</taxon>
        <taxon>Streptophyta</taxon>
        <taxon>Embryophyta</taxon>
        <taxon>Tracheophyta</taxon>
        <taxon>Spermatophyta</taxon>
        <taxon>Magnoliopsida</taxon>
        <taxon>eudicotyledons</taxon>
        <taxon>Gunneridae</taxon>
        <taxon>Pentapetalae</taxon>
        <taxon>rosids</taxon>
        <taxon>fabids</taxon>
        <taxon>Malpighiales</taxon>
        <taxon>Euphorbiaceae</taxon>
        <taxon>Crotonoideae</taxon>
        <taxon>Manihoteae</taxon>
        <taxon>Manihot</taxon>
    </lineage>
</organism>
<gene>
    <name evidence="1" type="ORF">MANES_13G027100v8</name>
</gene>
<evidence type="ECO:0000313" key="2">
    <source>
        <dbReference type="Proteomes" id="UP000091857"/>
    </source>
</evidence>
<dbReference type="Proteomes" id="UP000091857">
    <property type="component" value="Chromosome 13"/>
</dbReference>
<reference evidence="2" key="1">
    <citation type="journal article" date="2016" name="Nat. Biotechnol.">
        <title>Sequencing wild and cultivated cassava and related species reveals extensive interspecific hybridization and genetic diversity.</title>
        <authorList>
            <person name="Bredeson J.V."/>
            <person name="Lyons J.B."/>
            <person name="Prochnik S.E."/>
            <person name="Wu G.A."/>
            <person name="Ha C.M."/>
            <person name="Edsinger-Gonzales E."/>
            <person name="Grimwood J."/>
            <person name="Schmutz J."/>
            <person name="Rabbi I.Y."/>
            <person name="Egesi C."/>
            <person name="Nauluvula P."/>
            <person name="Lebot V."/>
            <person name="Ndunguru J."/>
            <person name="Mkamilo G."/>
            <person name="Bart R.S."/>
            <person name="Setter T.L."/>
            <person name="Gleadow R.M."/>
            <person name="Kulakow P."/>
            <person name="Ferguson M.E."/>
            <person name="Rounsley S."/>
            <person name="Rokhsar D.S."/>
        </authorList>
    </citation>
    <scope>NUCLEOTIDE SEQUENCE [LARGE SCALE GENOMIC DNA]</scope>
    <source>
        <strain evidence="2">cv. AM560-2</strain>
    </source>
</reference>
<sequence>MPHLVLQIDGTLLAPPEVGSWPKSSLFQWLNFKWVHNFTIQGSGTVNGQGFDWWTPFNVFFIQKTSKHIPDMKPTALRFYASYNVTVQDIEIVNSPQCHLKFDNSKGIKVNNITISSPEDSPNTDGIHLQNTQDVEIQHSNIGSGDDCISIQTGCSNIHVHHINCGPGHGISVGGLGKEKSVACVSNVIVENVWLQNTLAGSRIKTWQGGIGLVKNITFSNIQVSNVKYPIIIDQFYCDKHICKNQTEAVAISGVRYDQIIGSYTTQPIYLACSSTVPCMDVDLINIQLKPSPEYRSFKQALCWNSYGKSQAPLVPSSIDYCLRRDGRSVKRTSRSSHEHMC</sequence>
<protein>
    <submittedName>
        <fullName evidence="1">Uncharacterized protein</fullName>
    </submittedName>
</protein>